<dbReference type="EMBL" id="CP013611">
    <property type="protein sequence ID" value="ALU43479.1"/>
    <property type="molecule type" value="Genomic_DNA"/>
</dbReference>
<gene>
    <name evidence="1" type="ORF">AT705_11305</name>
</gene>
<accession>A0A0U3I8P5</accession>
<dbReference type="Proteomes" id="UP000069015">
    <property type="component" value="Chromosome 1"/>
</dbReference>
<evidence type="ECO:0000313" key="1">
    <source>
        <dbReference type="EMBL" id="ALU43479.1"/>
    </source>
</evidence>
<protein>
    <submittedName>
        <fullName evidence="1">Uncharacterized protein</fullName>
    </submittedName>
</protein>
<proteinExistence type="predicted"/>
<evidence type="ECO:0000313" key="2">
    <source>
        <dbReference type="Proteomes" id="UP000069015"/>
    </source>
</evidence>
<dbReference type="AlphaFoldDB" id="A0A0U3I8P5"/>
<reference evidence="1 2" key="1">
    <citation type="submission" date="2015-12" db="EMBL/GenBank/DDBJ databases">
        <title>Complete genome sequence of Pseudoalteromonas rubra SCSIO 6842, harboring a conjugative plasmid.</title>
        <authorList>
            <person name="Li B."/>
            <person name="Wang X."/>
        </authorList>
    </citation>
    <scope>NUCLEOTIDE SEQUENCE [LARGE SCALE GENOMIC DNA]</scope>
    <source>
        <strain evidence="1 2">SCSIO 6842</strain>
    </source>
</reference>
<dbReference type="KEGG" id="prr:AT705_11305"/>
<organism evidence="1 2">
    <name type="scientific">Pseudoalteromonas rubra</name>
    <dbReference type="NCBI Taxonomy" id="43658"/>
    <lineage>
        <taxon>Bacteria</taxon>
        <taxon>Pseudomonadati</taxon>
        <taxon>Pseudomonadota</taxon>
        <taxon>Gammaproteobacteria</taxon>
        <taxon>Alteromonadales</taxon>
        <taxon>Pseudoalteromonadaceae</taxon>
        <taxon>Pseudoalteromonas</taxon>
    </lineage>
</organism>
<sequence length="63" mass="7473">MRDGRRYKDALPHRIFHRYISGIKKGRLSDLFHSVTAICRLFYDCSYKHLHYPVEGATYRAKG</sequence>
<name>A0A0U3I8P5_9GAMM</name>